<sequence length="1073" mass="113827">MEEVAQDSGSDYRPRWRKKRYAVPGLTFLLLVALSLTAWSSRETIADDLIRQQLDAYGIPAEYEIERIGGQTQVLSNLLVGDPDAPDLTARQVIVELEHQFGLPKIGSITLVEPRLYGTFVDGTLSFGSLDPFVFGEGSDEPGLPALEMTIRDGRGLIETDYGPVGLKIEGQGRVDDGFAGILAATAPELSFGQCSAQGTTLYGKITTSSGRPRFEGPLRQDSLRCPASNVMLGGLVAELVGETDAEFADPQLRARIGTKQARVPGVDIQSLAGNMRMRFGDETATTRYSIAARGVETPHANAAVLTAEGLLRARTDLSRIDLDGDIEGNGLRPGRTFIAGVEGLATSGEGTLLEPLAKQMASALQAQTRGSALQARVRYRADQEGYSLVVPQAELTGGTGARIASLSRVELSAKSGNAPRYSGNLAMAGPGLPRITGRMERAGAAGPVFRLSMMPYEAGGSRLAIPGMTISQGANGALGFAGSIEASGPLQGGMVDGLSLPVSGRYDPGGALALWRDCTRVSFRRLAFSNLNIAGPGLTLCPPPGGTILRYGPNGLQLAVGAPSLELAGSLAETPVRIASGPVAFAWPGTLRARDLKITLGPSDSASRFAITDLDATLGDNIAGTFSDAEIDLSSVPLDIANASGEWDYTDSRFTIAGASFRLLDKEEPDRFEPLSARDASLVLMDNIITAKAALYHPASDQLVTTVDLEHNLSSGAGYALLDVPGLRFDDGLQPVDLTPLALGVIANAEGTVTGNGQINWSSEGEVTSTGEFSSDGVDFAAAFGPVKGASGTIRFTDLLGLTTAPGQTLQVASVNPGIEVLGGEIEFDLRDGELLSVAGGRWPFMGGELILREVDFRFGVSEERNYVFEIVGLDAAQFVAEMELENISATGIFDGTVPIVFDADGNGRIDQGVLISRAPGGNLSYVGELTYEDLSAIANYAFQALRSMDYSQMSVVMEGPLAGEIVTRVRFDGVRQGEGADSNLITRQIAKLPIQFRINIRAQFYQLLTSMKALYDPSAVRDPRELGLLSDDGTRFLRRSITGEEAEPEIDPEDIIPDEPTIQDQESEDAR</sequence>
<feature type="transmembrane region" description="Helical" evidence="2">
    <location>
        <begin position="21"/>
        <end position="39"/>
    </location>
</feature>
<dbReference type="Pfam" id="PF11739">
    <property type="entry name" value="YdbH-like"/>
    <property type="match status" value="1"/>
</dbReference>
<proteinExistence type="predicted"/>
<feature type="compositionally biased region" description="Acidic residues" evidence="1">
    <location>
        <begin position="1046"/>
        <end position="1059"/>
    </location>
</feature>
<keyword evidence="4" id="KW-1185">Reference proteome</keyword>
<dbReference type="EMBL" id="CP081297">
    <property type="protein sequence ID" value="QZD88441.1"/>
    <property type="molecule type" value="Genomic_DNA"/>
</dbReference>
<feature type="region of interest" description="Disordered" evidence="1">
    <location>
        <begin position="1041"/>
        <end position="1073"/>
    </location>
</feature>
<keyword evidence="2" id="KW-1133">Transmembrane helix</keyword>
<dbReference type="Proteomes" id="UP000824280">
    <property type="component" value="Chromosome"/>
</dbReference>
<evidence type="ECO:0000256" key="2">
    <source>
        <dbReference type="SAM" id="Phobius"/>
    </source>
</evidence>
<name>A0ABX8ZI59_9SPHN</name>
<organism evidence="3 4">
    <name type="scientific">Qipengyuania psychrotolerans</name>
    <dbReference type="NCBI Taxonomy" id="2867238"/>
    <lineage>
        <taxon>Bacteria</taxon>
        <taxon>Pseudomonadati</taxon>
        <taxon>Pseudomonadota</taxon>
        <taxon>Alphaproteobacteria</taxon>
        <taxon>Sphingomonadales</taxon>
        <taxon>Erythrobacteraceae</taxon>
        <taxon>Qipengyuania</taxon>
    </lineage>
</organism>
<gene>
    <name evidence="3" type="ORF">K3166_04990</name>
</gene>
<protein>
    <submittedName>
        <fullName evidence="3">YdbH domain-containing protein</fullName>
    </submittedName>
</protein>
<evidence type="ECO:0000313" key="4">
    <source>
        <dbReference type="Proteomes" id="UP000824280"/>
    </source>
</evidence>
<evidence type="ECO:0000256" key="1">
    <source>
        <dbReference type="SAM" id="MobiDB-lite"/>
    </source>
</evidence>
<keyword evidence="2" id="KW-0812">Transmembrane</keyword>
<accession>A0ABX8ZI59</accession>
<reference evidence="3 4" key="1">
    <citation type="submission" date="2021-08" db="EMBL/GenBank/DDBJ databases">
        <title>Comparative Genomics Analysis of the Genus Qipengyuania Reveals Extensive Genetic Diversity and Metabolic Versatility, Including the Description of Fifteen Novel Species.</title>
        <authorList>
            <person name="Liu Y."/>
        </authorList>
    </citation>
    <scope>NUCLEOTIDE SEQUENCE [LARGE SCALE GENOMIC DNA]</scope>
    <source>
        <strain evidence="3 4">1XM2-8</strain>
    </source>
</reference>
<keyword evidence="2" id="KW-0472">Membrane</keyword>
<evidence type="ECO:0000313" key="3">
    <source>
        <dbReference type="EMBL" id="QZD88441.1"/>
    </source>
</evidence>
<dbReference type="InterPro" id="IPR021730">
    <property type="entry name" value="YdbH"/>
</dbReference>